<keyword evidence="2" id="KW-1185">Reference proteome</keyword>
<sequence length="82" mass="9442">MYGSFYCTDPMNTACRMMDLARRMGLEFESLQFEKRDEACFALQFTLSERGAQQAASFEQRIRMFEDWASEPGHTAVQAAQV</sequence>
<accession>A0ABS7NLY9</accession>
<reference evidence="1 2" key="1">
    <citation type="submission" date="2021-06" db="EMBL/GenBank/DDBJ databases">
        <title>50 bacteria genomes isolated from Dapeng, Shenzhen, China.</title>
        <authorList>
            <person name="Zheng W."/>
            <person name="Yu S."/>
            <person name="Huang Y."/>
        </authorList>
    </citation>
    <scope>NUCLEOTIDE SEQUENCE [LARGE SCALE GENOMIC DNA]</scope>
    <source>
        <strain evidence="1 2">DP1N14-2</strain>
    </source>
</reference>
<gene>
    <name evidence="1" type="ORF">KUV26_22550</name>
</gene>
<proteinExistence type="predicted"/>
<dbReference type="EMBL" id="JAHVJA010000021">
    <property type="protein sequence ID" value="MBY6142219.1"/>
    <property type="molecule type" value="Genomic_DNA"/>
</dbReference>
<evidence type="ECO:0000313" key="1">
    <source>
        <dbReference type="EMBL" id="MBY6142219.1"/>
    </source>
</evidence>
<evidence type="ECO:0000313" key="2">
    <source>
        <dbReference type="Proteomes" id="UP000766629"/>
    </source>
</evidence>
<protein>
    <recommendedName>
        <fullName evidence="3">RES domain-containing protein</fullName>
    </recommendedName>
</protein>
<dbReference type="RefSeq" id="WP_222510133.1">
    <property type="nucleotide sequence ID" value="NZ_JAHVJA010000021.1"/>
</dbReference>
<organism evidence="1 2">
    <name type="scientific">Leisingera daeponensis</name>
    <dbReference type="NCBI Taxonomy" id="405746"/>
    <lineage>
        <taxon>Bacteria</taxon>
        <taxon>Pseudomonadati</taxon>
        <taxon>Pseudomonadota</taxon>
        <taxon>Alphaproteobacteria</taxon>
        <taxon>Rhodobacterales</taxon>
        <taxon>Roseobacteraceae</taxon>
        <taxon>Leisingera</taxon>
    </lineage>
</organism>
<comment type="caution">
    <text evidence="1">The sequence shown here is derived from an EMBL/GenBank/DDBJ whole genome shotgun (WGS) entry which is preliminary data.</text>
</comment>
<name>A0ABS7NLY9_9RHOB</name>
<dbReference type="Proteomes" id="UP000766629">
    <property type="component" value="Unassembled WGS sequence"/>
</dbReference>
<evidence type="ECO:0008006" key="3">
    <source>
        <dbReference type="Google" id="ProtNLM"/>
    </source>
</evidence>